<dbReference type="GO" id="GO:0006508">
    <property type="term" value="P:proteolysis"/>
    <property type="evidence" value="ECO:0007669"/>
    <property type="project" value="InterPro"/>
</dbReference>
<dbReference type="OrthoDB" id="3223806at2759"/>
<dbReference type="PANTHER" id="PTHR48104:SF30">
    <property type="entry name" value="METACASPASE-1"/>
    <property type="match status" value="1"/>
</dbReference>
<proteinExistence type="inferred from homology"/>
<gene>
    <name evidence="3" type="ORF">BWQ96_00499</name>
</gene>
<dbReference type="InterPro" id="IPR050452">
    <property type="entry name" value="Metacaspase"/>
</dbReference>
<dbReference type="GO" id="GO:0005737">
    <property type="term" value="C:cytoplasm"/>
    <property type="evidence" value="ECO:0007669"/>
    <property type="project" value="TreeGrafter"/>
</dbReference>
<dbReference type="Pfam" id="PF00656">
    <property type="entry name" value="Peptidase_C14"/>
    <property type="match status" value="1"/>
</dbReference>
<protein>
    <submittedName>
        <fullName evidence="3">Metacaspase-9</fullName>
    </submittedName>
</protein>
<dbReference type="Gene3D" id="3.40.50.12660">
    <property type="match status" value="2"/>
</dbReference>
<organism evidence="3 4">
    <name type="scientific">Gracilariopsis chorda</name>
    <dbReference type="NCBI Taxonomy" id="448386"/>
    <lineage>
        <taxon>Eukaryota</taxon>
        <taxon>Rhodophyta</taxon>
        <taxon>Florideophyceae</taxon>
        <taxon>Rhodymeniophycidae</taxon>
        <taxon>Gracilariales</taxon>
        <taxon>Gracilariaceae</taxon>
        <taxon>Gracilariopsis</taxon>
    </lineage>
</organism>
<dbReference type="InterPro" id="IPR011600">
    <property type="entry name" value="Pept_C14_caspase"/>
</dbReference>
<dbReference type="PANTHER" id="PTHR48104">
    <property type="entry name" value="METACASPASE-4"/>
    <property type="match status" value="1"/>
</dbReference>
<comment type="similarity">
    <text evidence="1">Belongs to the peptidase C14B family.</text>
</comment>
<dbReference type="SUPFAM" id="SSF52129">
    <property type="entry name" value="Caspase-like"/>
    <property type="match status" value="1"/>
</dbReference>
<sequence length="305" mass="33879">MGKHAVVVGINYKGSGNGELKGCTNDAETMTRILLEKGYNVATLSDGHSKWYKPTYEIIMLALEDLISNKKAGDNLVFYFSGHGTQENDGGRDERDGLDECIVSSDWRAISDNTLRDTFERVPDGVSCTAIMDCCHSGTLFDGQHRLIHGDKNLDRSSSSARLRPEVSAPLKKPATTNTRFIPLSQVEEQYNKLHGHRDTMARSADTCVARSMALPQRRKGRRADTTLLLSACEEGEKCLDVAPHDGTAPFGLFTKALEVAYRQRRSARYDELVWEVRRMLRVAGFSQNPCLEGTRAMASVAFLQ</sequence>
<feature type="domain" description="Peptidase C14 caspase" evidence="2">
    <location>
        <begin position="3"/>
        <end position="294"/>
    </location>
</feature>
<comment type="caution">
    <text evidence="3">The sequence shown here is derived from an EMBL/GenBank/DDBJ whole genome shotgun (WGS) entry which is preliminary data.</text>
</comment>
<evidence type="ECO:0000313" key="3">
    <source>
        <dbReference type="EMBL" id="PXF49621.1"/>
    </source>
</evidence>
<evidence type="ECO:0000259" key="2">
    <source>
        <dbReference type="Pfam" id="PF00656"/>
    </source>
</evidence>
<evidence type="ECO:0000256" key="1">
    <source>
        <dbReference type="ARBA" id="ARBA00009005"/>
    </source>
</evidence>
<dbReference type="GO" id="GO:0004197">
    <property type="term" value="F:cysteine-type endopeptidase activity"/>
    <property type="evidence" value="ECO:0007669"/>
    <property type="project" value="InterPro"/>
</dbReference>
<evidence type="ECO:0000313" key="4">
    <source>
        <dbReference type="Proteomes" id="UP000247409"/>
    </source>
</evidence>
<dbReference type="AlphaFoldDB" id="A0A2V3J5B7"/>
<reference evidence="3 4" key="1">
    <citation type="journal article" date="2018" name="Mol. Biol. Evol.">
        <title>Analysis of the draft genome of the red seaweed Gracilariopsis chorda provides insights into genome size evolution in Rhodophyta.</title>
        <authorList>
            <person name="Lee J."/>
            <person name="Yang E.C."/>
            <person name="Graf L."/>
            <person name="Yang J.H."/>
            <person name="Qiu H."/>
            <person name="Zel Zion U."/>
            <person name="Chan C.X."/>
            <person name="Stephens T.G."/>
            <person name="Weber A.P.M."/>
            <person name="Boo G.H."/>
            <person name="Boo S.M."/>
            <person name="Kim K.M."/>
            <person name="Shin Y."/>
            <person name="Jung M."/>
            <person name="Lee S.J."/>
            <person name="Yim H.S."/>
            <person name="Lee J.H."/>
            <person name="Bhattacharya D."/>
            <person name="Yoon H.S."/>
        </authorList>
    </citation>
    <scope>NUCLEOTIDE SEQUENCE [LARGE SCALE GENOMIC DNA]</scope>
    <source>
        <strain evidence="3 4">SKKU-2015</strain>
        <tissue evidence="3">Whole body</tissue>
    </source>
</reference>
<name>A0A2V3J5B7_9FLOR</name>
<dbReference type="InterPro" id="IPR029030">
    <property type="entry name" value="Caspase-like_dom_sf"/>
</dbReference>
<dbReference type="Proteomes" id="UP000247409">
    <property type="component" value="Unassembled WGS sequence"/>
</dbReference>
<accession>A0A2V3J5B7</accession>
<keyword evidence="4" id="KW-1185">Reference proteome</keyword>
<dbReference type="EMBL" id="NBIV01000003">
    <property type="protein sequence ID" value="PXF49621.1"/>
    <property type="molecule type" value="Genomic_DNA"/>
</dbReference>